<dbReference type="KEGG" id="mfa:Mfla_2561"/>
<feature type="domain" description="SsuA/THI5-like" evidence="5">
    <location>
        <begin position="48"/>
        <end position="257"/>
    </location>
</feature>
<protein>
    <submittedName>
        <fullName evidence="6">NLPA lipoprotein</fullName>
    </submittedName>
</protein>
<dbReference type="RefSeq" id="WP_011480779.1">
    <property type="nucleotide sequence ID" value="NC_007947.1"/>
</dbReference>
<dbReference type="HOGENOM" id="CLU_028871_3_2_4"/>
<dbReference type="SUPFAM" id="SSF53850">
    <property type="entry name" value="Periplasmic binding protein-like II"/>
    <property type="match status" value="1"/>
</dbReference>
<evidence type="ECO:0000256" key="1">
    <source>
        <dbReference type="ARBA" id="ARBA00004418"/>
    </source>
</evidence>
<organism evidence="6 7">
    <name type="scientific">Methylobacillus flagellatus (strain ATCC 51484 / DSM 6875 / VKM B-1610 / KT)</name>
    <dbReference type="NCBI Taxonomy" id="265072"/>
    <lineage>
        <taxon>Bacteria</taxon>
        <taxon>Pseudomonadati</taxon>
        <taxon>Pseudomonadota</taxon>
        <taxon>Betaproteobacteria</taxon>
        <taxon>Nitrosomonadales</taxon>
        <taxon>Methylophilaceae</taxon>
        <taxon>Methylobacillus</taxon>
    </lineage>
</organism>
<keyword evidence="3 4" id="KW-0732">Signal</keyword>
<gene>
    <name evidence="6" type="ordered locus">Mfla_2561</name>
</gene>
<sequence length="339" mass="36368">MPTTNASPIRILFAALVTALFLVTGSTAYAAEKSKPVVKLATSAWIGYAPFYVAVEKNLFDKYGVKVELQDFADPALMPSALQSGSIHGAMYTYDQVIMLVANGHDFRVVMPIDYSNGADALVASKKIKSIAELKGRRVAYPFSTCDNLLVNYALKSAGLTEADIKGVDTTPENVPAALASGVDAGATYEPNVTKALKLKTGAGFHTLYTSASAPGLITDVLYFPAKFIKQNKDQVTAIIRGYLDGLDYMNKHPQEAQAIIAKQLAATAQEVAEQAKGVRNIPLADMAAYYEPRQDAQSLYTSGAMIAEIQLKRKQIPKAPSIDDTFDASFVAAIVAKP</sequence>
<evidence type="ECO:0000256" key="2">
    <source>
        <dbReference type="ARBA" id="ARBA00010742"/>
    </source>
</evidence>
<evidence type="ECO:0000256" key="3">
    <source>
        <dbReference type="ARBA" id="ARBA00022729"/>
    </source>
</evidence>
<dbReference type="Proteomes" id="UP000002440">
    <property type="component" value="Chromosome"/>
</dbReference>
<dbReference type="InterPro" id="IPR015168">
    <property type="entry name" value="SsuA/THI5"/>
</dbReference>
<evidence type="ECO:0000313" key="7">
    <source>
        <dbReference type="Proteomes" id="UP000002440"/>
    </source>
</evidence>
<dbReference type="STRING" id="265072.Mfla_2561"/>
<name>Q1GY61_METFK</name>
<evidence type="ECO:0000256" key="4">
    <source>
        <dbReference type="SAM" id="SignalP"/>
    </source>
</evidence>
<proteinExistence type="inferred from homology"/>
<dbReference type="PANTHER" id="PTHR30024:SF47">
    <property type="entry name" value="TAURINE-BINDING PERIPLASMIC PROTEIN"/>
    <property type="match status" value="1"/>
</dbReference>
<evidence type="ECO:0000259" key="5">
    <source>
        <dbReference type="Pfam" id="PF09084"/>
    </source>
</evidence>
<evidence type="ECO:0000313" key="6">
    <source>
        <dbReference type="EMBL" id="ABE50826.1"/>
    </source>
</evidence>
<accession>Q1GY61</accession>
<feature type="signal peptide" evidence="4">
    <location>
        <begin position="1"/>
        <end position="30"/>
    </location>
</feature>
<dbReference type="EMBL" id="CP000284">
    <property type="protein sequence ID" value="ABE50826.1"/>
    <property type="molecule type" value="Genomic_DNA"/>
</dbReference>
<comment type="subcellular location">
    <subcellularLocation>
        <location evidence="1">Periplasm</location>
    </subcellularLocation>
</comment>
<feature type="chain" id="PRO_5004189772" evidence="4">
    <location>
        <begin position="31"/>
        <end position="339"/>
    </location>
</feature>
<comment type="similarity">
    <text evidence="2">Belongs to the bacterial solute-binding protein SsuA/TauA family.</text>
</comment>
<dbReference type="OrthoDB" id="8555942at2"/>
<keyword evidence="6" id="KW-0449">Lipoprotein</keyword>
<dbReference type="Pfam" id="PF09084">
    <property type="entry name" value="NMT1"/>
    <property type="match status" value="1"/>
</dbReference>
<dbReference type="AlphaFoldDB" id="Q1GY61"/>
<dbReference type="Gene3D" id="3.40.190.10">
    <property type="entry name" value="Periplasmic binding protein-like II"/>
    <property type="match status" value="2"/>
</dbReference>
<reference evidence="6 7" key="1">
    <citation type="submission" date="2006-03" db="EMBL/GenBank/DDBJ databases">
        <title>Complete sequence of Methylobacillus flagellatus KT.</title>
        <authorList>
            <consortium name="US DOE Joint Genome Institute"/>
            <person name="Copeland A."/>
            <person name="Lucas S."/>
            <person name="Lapidus A."/>
            <person name="Barry K."/>
            <person name="Detter J.C."/>
            <person name="Glavina del Rio T."/>
            <person name="Hammon N."/>
            <person name="Israni S."/>
            <person name="Dalin E."/>
            <person name="Tice H."/>
            <person name="Pitluck S."/>
            <person name="Brettin T."/>
            <person name="Bruce D."/>
            <person name="Han C."/>
            <person name="Tapia R."/>
            <person name="Saunders E."/>
            <person name="Gilna P."/>
            <person name="Schmutz J."/>
            <person name="Larimer F."/>
            <person name="Land M."/>
            <person name="Kyrpides N."/>
            <person name="Anderson I."/>
            <person name="Richardson P."/>
        </authorList>
    </citation>
    <scope>NUCLEOTIDE SEQUENCE [LARGE SCALE GENOMIC DNA]</scope>
    <source>
        <strain evidence="7">KT / ATCC 51484 / DSM 6875</strain>
    </source>
</reference>
<dbReference type="PANTHER" id="PTHR30024">
    <property type="entry name" value="ALIPHATIC SULFONATES-BINDING PROTEIN-RELATED"/>
    <property type="match status" value="1"/>
</dbReference>
<keyword evidence="7" id="KW-1185">Reference proteome</keyword>
<dbReference type="eggNOG" id="COG0715">
    <property type="taxonomic scope" value="Bacteria"/>
</dbReference>
<dbReference type="GO" id="GO:0042597">
    <property type="term" value="C:periplasmic space"/>
    <property type="evidence" value="ECO:0007669"/>
    <property type="project" value="UniProtKB-SubCell"/>
</dbReference>